<gene>
    <name evidence="2" type="ORF">BSAL_45995</name>
</gene>
<dbReference type="Proteomes" id="UP000051952">
    <property type="component" value="Unassembled WGS sequence"/>
</dbReference>
<evidence type="ECO:0000313" key="2">
    <source>
        <dbReference type="EMBL" id="CUG94000.1"/>
    </source>
</evidence>
<proteinExistence type="predicted"/>
<evidence type="ECO:0000256" key="1">
    <source>
        <dbReference type="SAM" id="MobiDB-lite"/>
    </source>
</evidence>
<accession>A0A0S4JVC1</accession>
<name>A0A0S4JVC1_BODSA</name>
<organism evidence="2 3">
    <name type="scientific">Bodo saltans</name>
    <name type="common">Flagellated protozoan</name>
    <dbReference type="NCBI Taxonomy" id="75058"/>
    <lineage>
        <taxon>Eukaryota</taxon>
        <taxon>Discoba</taxon>
        <taxon>Euglenozoa</taxon>
        <taxon>Kinetoplastea</taxon>
        <taxon>Metakinetoplastina</taxon>
        <taxon>Eubodonida</taxon>
        <taxon>Bodonidae</taxon>
        <taxon>Bodo</taxon>
    </lineage>
</organism>
<feature type="compositionally biased region" description="Gly residues" evidence="1">
    <location>
        <begin position="101"/>
        <end position="122"/>
    </location>
</feature>
<dbReference type="AlphaFoldDB" id="A0A0S4JVC1"/>
<keyword evidence="3" id="KW-1185">Reference proteome</keyword>
<dbReference type="VEuPathDB" id="TriTrypDB:BSAL_45995"/>
<protein>
    <submittedName>
        <fullName evidence="2">Uncharacterized protein</fullName>
    </submittedName>
</protein>
<feature type="region of interest" description="Disordered" evidence="1">
    <location>
        <begin position="98"/>
        <end position="127"/>
    </location>
</feature>
<evidence type="ECO:0000313" key="3">
    <source>
        <dbReference type="Proteomes" id="UP000051952"/>
    </source>
</evidence>
<dbReference type="EMBL" id="CYKH01002217">
    <property type="protein sequence ID" value="CUG94000.1"/>
    <property type="molecule type" value="Genomic_DNA"/>
</dbReference>
<sequence length="312" mass="34014">MLPSPVKCPKHSHKKIIVMFKSTSEEFDPDEQGPKMPASIPTDAFDKMTNVARYEHLQDSVYQAALIRREYRANGPKEKSGIQSNYQRLLAMIEAPLQSEKGGGGGGGGPGSPGNGGSGRGGLSSSSRVSSILNAVKSGVHFDADGVMTGGDTPRRGDYDRLLHRGDEMAHKKTKAKLAPSVRGHRDEGRTLAEFVHLDHGSSVPKDVVKRSGQAMTTFSRQSTVDKAAEKVISDRSLRDSMKAAVVAVRKQFVRSSSYPRAIYCVGSYRDCREKFVLVAELQAANFFQTLPELGALVLHFVHVVDVRYLVV</sequence>
<reference evidence="3" key="1">
    <citation type="submission" date="2015-09" db="EMBL/GenBank/DDBJ databases">
        <authorList>
            <consortium name="Pathogen Informatics"/>
        </authorList>
    </citation>
    <scope>NUCLEOTIDE SEQUENCE [LARGE SCALE GENOMIC DNA]</scope>
    <source>
        <strain evidence="3">Lake Konstanz</strain>
    </source>
</reference>